<dbReference type="Pfam" id="PF03992">
    <property type="entry name" value="ABM"/>
    <property type="match status" value="1"/>
</dbReference>
<dbReference type="PANTHER" id="PTHR37811:SF2">
    <property type="entry name" value="ABM DOMAIN-CONTAINING PROTEIN"/>
    <property type="match status" value="1"/>
</dbReference>
<comment type="caution">
    <text evidence="2">The sequence shown here is derived from an EMBL/GenBank/DDBJ whole genome shotgun (WGS) entry which is preliminary data.</text>
</comment>
<dbReference type="RefSeq" id="WP_119036198.1">
    <property type="nucleotide sequence ID" value="NZ_QXDC01000003.1"/>
</dbReference>
<organism evidence="2 3">
    <name type="scientific">Hephaestia caeni</name>
    <dbReference type="NCBI Taxonomy" id="645617"/>
    <lineage>
        <taxon>Bacteria</taxon>
        <taxon>Pseudomonadati</taxon>
        <taxon>Pseudomonadota</taxon>
        <taxon>Alphaproteobacteria</taxon>
        <taxon>Sphingomonadales</taxon>
        <taxon>Sphingomonadaceae</taxon>
        <taxon>Hephaestia</taxon>
    </lineage>
</organism>
<dbReference type="PANTHER" id="PTHR37811">
    <property type="entry name" value="BLL5343 PROTEIN"/>
    <property type="match status" value="1"/>
</dbReference>
<dbReference type="EMBL" id="QXDC01000003">
    <property type="protein sequence ID" value="RIA44557.1"/>
    <property type="molecule type" value="Genomic_DNA"/>
</dbReference>
<evidence type="ECO:0000313" key="2">
    <source>
        <dbReference type="EMBL" id="RIA44557.1"/>
    </source>
</evidence>
<keyword evidence="2" id="KW-0503">Monooxygenase</keyword>
<protein>
    <submittedName>
        <fullName evidence="2">Heme-degrading monooxygenase HmoA</fullName>
    </submittedName>
</protein>
<proteinExistence type="predicted"/>
<dbReference type="SUPFAM" id="SSF54909">
    <property type="entry name" value="Dimeric alpha+beta barrel"/>
    <property type="match status" value="1"/>
</dbReference>
<feature type="domain" description="ABM" evidence="1">
    <location>
        <begin position="18"/>
        <end position="75"/>
    </location>
</feature>
<dbReference type="InterPro" id="IPR011008">
    <property type="entry name" value="Dimeric_a/b-barrel"/>
</dbReference>
<dbReference type="InterPro" id="IPR007138">
    <property type="entry name" value="ABM_dom"/>
</dbReference>
<dbReference type="OrthoDB" id="9797060at2"/>
<sequence>MDDRAGQIAVIFVSQRTQADADGYDRAAQAMAGLAARQPGYCGIDSVRGADGHGITVSYWADEASALAWRDHPEHVPIRGQGRAHWYRSYQVFVTQVTRGYAWPRG</sequence>
<dbReference type="Gene3D" id="3.30.70.100">
    <property type="match status" value="1"/>
</dbReference>
<evidence type="ECO:0000259" key="1">
    <source>
        <dbReference type="Pfam" id="PF03992"/>
    </source>
</evidence>
<name>A0A397PBR4_9SPHN</name>
<keyword evidence="2" id="KW-0560">Oxidoreductase</keyword>
<evidence type="ECO:0000313" key="3">
    <source>
        <dbReference type="Proteomes" id="UP000266568"/>
    </source>
</evidence>
<keyword evidence="3" id="KW-1185">Reference proteome</keyword>
<dbReference type="Proteomes" id="UP000266568">
    <property type="component" value="Unassembled WGS sequence"/>
</dbReference>
<dbReference type="GO" id="GO:0004497">
    <property type="term" value="F:monooxygenase activity"/>
    <property type="evidence" value="ECO:0007669"/>
    <property type="project" value="UniProtKB-KW"/>
</dbReference>
<reference evidence="2 3" key="1">
    <citation type="submission" date="2018-08" db="EMBL/GenBank/DDBJ databases">
        <title>Genomic Encyclopedia of Type Strains, Phase IV (KMG-IV): sequencing the most valuable type-strain genomes for metagenomic binning, comparative biology and taxonomic classification.</title>
        <authorList>
            <person name="Goeker M."/>
        </authorList>
    </citation>
    <scope>NUCLEOTIDE SEQUENCE [LARGE SCALE GENOMIC DNA]</scope>
    <source>
        <strain evidence="2 3">DSM 25527</strain>
    </source>
</reference>
<accession>A0A397PBR4</accession>
<dbReference type="InterPro" id="IPR052936">
    <property type="entry name" value="Jasmonate_Hydroxylase-like"/>
</dbReference>
<gene>
    <name evidence="2" type="ORF">DFR49_2802</name>
</gene>
<dbReference type="AlphaFoldDB" id="A0A397PBR4"/>